<dbReference type="Pfam" id="PF00144">
    <property type="entry name" value="Beta-lactamase"/>
    <property type="match status" value="1"/>
</dbReference>
<dbReference type="PANTHER" id="PTHR43283:SF3">
    <property type="entry name" value="BETA-LACTAMASE FAMILY PROTEIN (AFU_ORTHOLOGUE AFUA_5G07500)"/>
    <property type="match status" value="1"/>
</dbReference>
<dbReference type="InterPro" id="IPR001466">
    <property type="entry name" value="Beta-lactam-related"/>
</dbReference>
<dbReference type="Proteomes" id="UP001209922">
    <property type="component" value="Unassembled WGS sequence"/>
</dbReference>
<gene>
    <name evidence="2" type="ORF">OK345_11255</name>
</gene>
<sequence>MPPLFAAGDRFDPVIARLRGLVEDGQLPFASIRIARRGTMLAEAHLSGSESIGPDSLYRIYSMTKPVVAAATVLLVEDGRLALEDPVAKYVPEFADLKVAAGALDALEPARPMTVAHLLTHSCGLVNSWGDARVAPLYREAGLVAAAWMYDPAVGGLEGFARRLSALPLEFQPGSDWVYGCGLDIAGLVIERISGQCLGAFLKRRIFDPLGMADTGFFVPEEHAGRLAGLYNARDGGIVRVADGSERSPLKRPFADAGSAGLVSTLEDYGRFADMLANGGARGDVRVMSGASARLLMTPHGAQEALLPALQRFGSYAPGSVGQALGGITRLDDRSGPGSAGEYAWGGAAGTGFWATPGPGLSVTLMTQLMPAAAVPARDVLRPLIYAAL</sequence>
<protein>
    <submittedName>
        <fullName evidence="2">Beta-lactamase family protein</fullName>
    </submittedName>
</protein>
<organism evidence="2 3">
    <name type="scientific">Xanthomonas chitinilytica</name>
    <dbReference type="NCBI Taxonomy" id="2989819"/>
    <lineage>
        <taxon>Bacteria</taxon>
        <taxon>Pseudomonadati</taxon>
        <taxon>Pseudomonadota</taxon>
        <taxon>Gammaproteobacteria</taxon>
        <taxon>Lysobacterales</taxon>
        <taxon>Lysobacteraceae</taxon>
        <taxon>Xanthomonas</taxon>
    </lineage>
</organism>
<dbReference type="InterPro" id="IPR012338">
    <property type="entry name" value="Beta-lactam/transpept-like"/>
</dbReference>
<dbReference type="SUPFAM" id="SSF56601">
    <property type="entry name" value="beta-lactamase/transpeptidase-like"/>
    <property type="match status" value="1"/>
</dbReference>
<dbReference type="InterPro" id="IPR050789">
    <property type="entry name" value="Diverse_Enzym_Activities"/>
</dbReference>
<reference evidence="2 3" key="1">
    <citation type="submission" date="2022-10" db="EMBL/GenBank/DDBJ databases">
        <title>Xanthomonas sp. H13-6.</title>
        <authorList>
            <person name="Liu X."/>
            <person name="Deng Z."/>
            <person name="Jiang Y."/>
            <person name="Yu T."/>
            <person name="Ai J."/>
        </authorList>
    </citation>
    <scope>NUCLEOTIDE SEQUENCE [LARGE SCALE GENOMIC DNA]</scope>
    <source>
        <strain evidence="2 3">H13-6</strain>
    </source>
</reference>
<keyword evidence="3" id="KW-1185">Reference proteome</keyword>
<accession>A0ABT3JX69</accession>
<feature type="domain" description="Beta-lactamase-related" evidence="1">
    <location>
        <begin position="16"/>
        <end position="373"/>
    </location>
</feature>
<dbReference type="EMBL" id="JAPCHY010000009">
    <property type="protein sequence ID" value="MCW4473081.1"/>
    <property type="molecule type" value="Genomic_DNA"/>
</dbReference>
<dbReference type="Gene3D" id="3.40.710.10">
    <property type="entry name" value="DD-peptidase/beta-lactamase superfamily"/>
    <property type="match status" value="1"/>
</dbReference>
<evidence type="ECO:0000313" key="3">
    <source>
        <dbReference type="Proteomes" id="UP001209922"/>
    </source>
</evidence>
<name>A0ABT3JX69_9XANT</name>
<dbReference type="RefSeq" id="WP_265128068.1">
    <property type="nucleotide sequence ID" value="NZ_JAPCHY010000009.1"/>
</dbReference>
<comment type="caution">
    <text evidence="2">The sequence shown here is derived from an EMBL/GenBank/DDBJ whole genome shotgun (WGS) entry which is preliminary data.</text>
</comment>
<dbReference type="PANTHER" id="PTHR43283">
    <property type="entry name" value="BETA-LACTAMASE-RELATED"/>
    <property type="match status" value="1"/>
</dbReference>
<evidence type="ECO:0000313" key="2">
    <source>
        <dbReference type="EMBL" id="MCW4473081.1"/>
    </source>
</evidence>
<proteinExistence type="predicted"/>
<evidence type="ECO:0000259" key="1">
    <source>
        <dbReference type="Pfam" id="PF00144"/>
    </source>
</evidence>